<protein>
    <submittedName>
        <fullName evidence="1">DUF899 domain-containing protein</fullName>
    </submittedName>
</protein>
<dbReference type="SUPFAM" id="SSF52833">
    <property type="entry name" value="Thioredoxin-like"/>
    <property type="match status" value="1"/>
</dbReference>
<reference evidence="1" key="1">
    <citation type="submission" date="2021-04" db="EMBL/GenBank/DDBJ databases">
        <title>Pseudonocardia sp. nov., isolated from sandy soil of mangrove forest.</title>
        <authorList>
            <person name="Zan Z."/>
            <person name="Huang R."/>
            <person name="Liu W."/>
        </authorList>
    </citation>
    <scope>NUCLEOTIDE SEQUENCE</scope>
    <source>
        <strain evidence="1">S2-4</strain>
    </source>
</reference>
<dbReference type="EMBL" id="JAGSOV010000009">
    <property type="protein sequence ID" value="MCO1654108.1"/>
    <property type="molecule type" value="Genomic_DNA"/>
</dbReference>
<keyword evidence="2" id="KW-1185">Reference proteome</keyword>
<dbReference type="Pfam" id="PF05988">
    <property type="entry name" value="DUF899"/>
    <property type="match status" value="1"/>
</dbReference>
<accession>A0ABT0ZTT6</accession>
<evidence type="ECO:0000313" key="1">
    <source>
        <dbReference type="EMBL" id="MCO1654108.1"/>
    </source>
</evidence>
<comment type="caution">
    <text evidence="1">The sequence shown here is derived from an EMBL/GenBank/DDBJ whole genome shotgun (WGS) entry which is preliminary data.</text>
</comment>
<dbReference type="RefSeq" id="WP_252435713.1">
    <property type="nucleotide sequence ID" value="NZ_JAGSOV010000009.1"/>
</dbReference>
<proteinExistence type="predicted"/>
<dbReference type="InterPro" id="IPR036249">
    <property type="entry name" value="Thioredoxin-like_sf"/>
</dbReference>
<dbReference type="Proteomes" id="UP001165283">
    <property type="component" value="Unassembled WGS sequence"/>
</dbReference>
<sequence>MSLPQLADHASWAAALAEHRAREKELTRRVDALAAERRRLPMVEVGPYTLRGEDGDVGLAEVFEGRAQLITYHFMWTPGTHDQCGGCTFFTSHVGTLEPLHSKDTTFAIVTAGPWEEAVAYRDRFGWTMPWYSTAESPFGADMGAGPGEGFGLNVFVRDGDRVFRTYHTDGRGSEPFTNSWALLDLTPNGRQEDWQDVPAGRPQGERYQWWPEPERYAEEFRRNQEVRSARG</sequence>
<name>A0ABT0ZTT6_9PSEU</name>
<gene>
    <name evidence="1" type="ORF">KDL28_03465</name>
</gene>
<dbReference type="InterPro" id="IPR010296">
    <property type="entry name" value="DUF899_thioredox"/>
</dbReference>
<evidence type="ECO:0000313" key="2">
    <source>
        <dbReference type="Proteomes" id="UP001165283"/>
    </source>
</evidence>
<organism evidence="1 2">
    <name type="scientific">Pseudonocardia humida</name>
    <dbReference type="NCBI Taxonomy" id="2800819"/>
    <lineage>
        <taxon>Bacteria</taxon>
        <taxon>Bacillati</taxon>
        <taxon>Actinomycetota</taxon>
        <taxon>Actinomycetes</taxon>
        <taxon>Pseudonocardiales</taxon>
        <taxon>Pseudonocardiaceae</taxon>
        <taxon>Pseudonocardia</taxon>
    </lineage>
</organism>